<dbReference type="InterPro" id="IPR000766">
    <property type="entry name" value="GalP_uridyl_Trfase_II"/>
</dbReference>
<dbReference type="InterPro" id="IPR005849">
    <property type="entry name" value="GalP_Utransf_N"/>
</dbReference>
<evidence type="ECO:0000259" key="12">
    <source>
        <dbReference type="Pfam" id="PF02744"/>
    </source>
</evidence>
<evidence type="ECO:0000256" key="9">
    <source>
        <dbReference type="ARBA" id="ARBA00023277"/>
    </source>
</evidence>
<evidence type="ECO:0000256" key="6">
    <source>
        <dbReference type="ARBA" id="ARBA00022679"/>
    </source>
</evidence>
<dbReference type="InterPro" id="IPR023425">
    <property type="entry name" value="GalP_uridyl_Trfase_II_CS"/>
</dbReference>
<dbReference type="UniPathway" id="UPA00214"/>
<keyword evidence="8 10" id="KW-0299">Galactose metabolism</keyword>
<dbReference type="HAMAP" id="MF_00571">
    <property type="entry name" value="GalP_UDP_trans"/>
    <property type="match status" value="1"/>
</dbReference>
<accession>A0A229NTC7</accession>
<keyword evidence="9 10" id="KW-0119">Carbohydrate metabolism</keyword>
<evidence type="ECO:0000256" key="3">
    <source>
        <dbReference type="ARBA" id="ARBA00004947"/>
    </source>
</evidence>
<reference evidence="13 14" key="1">
    <citation type="submission" date="2017-07" db="EMBL/GenBank/DDBJ databases">
        <title>Paenibacillus herberti R33 genome sequencing and assembly.</title>
        <authorList>
            <person name="Su W."/>
        </authorList>
    </citation>
    <scope>NUCLEOTIDE SEQUENCE [LARGE SCALE GENOMIC DNA]</scope>
    <source>
        <strain evidence="13 14">R33</strain>
    </source>
</reference>
<dbReference type="PANTHER" id="PTHR39191">
    <property type="entry name" value="GALACTOSE-1-PHOSPHATE URIDYLYLTRANSFERASE"/>
    <property type="match status" value="1"/>
</dbReference>
<sequence length="562" mass="62354">MTTHQSAPSSEEALQAIEQLVFGAMKRGMLEPLDAGAARNAIMDLLGFTAPLSGAEELTVWRQGLLDPPAWAAAADRSASMRVDKTSLSQDELPGMPELLAPLLDYAAEAGILPDLTVTQRDLLDARIMGLLMPRPSETQARFALTAAKQGMQAATDWFYHLNVDSNYIRMDRVALNQSWKHETEYGELEITVNLSKPEKDPAEIALLKTMPPASYPKCLLCKENMGYSGRADHPARQNHRILPMLLNEEAWFLQYSPYVYYKEHCIVFRAEHTPMTISRDSFGRLLEFTEQIPHYFVGSNADLPIVGGSILSHDHFQGGHYVFPMQTAPVEAEFHHPSHPDVTYGIVNWPMSVLRLSGMDRKQLQQAAGEILDVWRGYSDPEADVFAFTDTGSERIPHNTITPVARRGGNGAYELDLVLRNNRTSEQHPEGIFHPHRELHHLKKENIGLIEVMGLAVLPGRLKQEMELIAACLEGAMTWQQAVESGSSTMSQHGPWMDELLKASGGGLSHVDALNLVQASAGDKFLQVLNDAGVYKLTEQGRAGFQRFLQASNLEKVAVAK</sequence>
<evidence type="ECO:0000256" key="2">
    <source>
        <dbReference type="ARBA" id="ARBA00004496"/>
    </source>
</evidence>
<dbReference type="RefSeq" id="WP_089526882.1">
    <property type="nucleotide sequence ID" value="NZ_NMUQ01000004.1"/>
</dbReference>
<comment type="similarity">
    <text evidence="4 10">Belongs to the galactose-1-phosphate uridylyltransferase type 2 family.</text>
</comment>
<organism evidence="13 14">
    <name type="scientific">Paenibacillus herberti</name>
    <dbReference type="NCBI Taxonomy" id="1619309"/>
    <lineage>
        <taxon>Bacteria</taxon>
        <taxon>Bacillati</taxon>
        <taxon>Bacillota</taxon>
        <taxon>Bacilli</taxon>
        <taxon>Bacillales</taxon>
        <taxon>Paenibacillaceae</taxon>
        <taxon>Paenibacillus</taxon>
    </lineage>
</organism>
<dbReference type="PROSITE" id="PS01163">
    <property type="entry name" value="GAL_P_UDP_TRANSF_II"/>
    <property type="match status" value="1"/>
</dbReference>
<proteinExistence type="inferred from homology"/>
<dbReference type="OrthoDB" id="2293at2"/>
<keyword evidence="6 10" id="KW-0808">Transferase</keyword>
<evidence type="ECO:0000256" key="10">
    <source>
        <dbReference type="HAMAP-Rule" id="MF_00571"/>
    </source>
</evidence>
<dbReference type="EC" id="2.7.7.12" evidence="10"/>
<evidence type="ECO:0000313" key="13">
    <source>
        <dbReference type="EMBL" id="OXM13153.1"/>
    </source>
</evidence>
<evidence type="ECO:0000259" key="11">
    <source>
        <dbReference type="Pfam" id="PF01087"/>
    </source>
</evidence>
<dbReference type="GO" id="GO:0008108">
    <property type="term" value="F:UDP-glucose:hexose-1-phosphate uridylyltransferase activity"/>
    <property type="evidence" value="ECO:0007669"/>
    <property type="project" value="UniProtKB-UniRule"/>
</dbReference>
<evidence type="ECO:0000256" key="4">
    <source>
        <dbReference type="ARBA" id="ARBA00008706"/>
    </source>
</evidence>
<dbReference type="AlphaFoldDB" id="A0A229NTC7"/>
<evidence type="ECO:0000256" key="5">
    <source>
        <dbReference type="ARBA" id="ARBA00022490"/>
    </source>
</evidence>
<gene>
    <name evidence="10" type="primary">galT</name>
    <name evidence="13" type="ORF">CGZ75_23620</name>
</gene>
<evidence type="ECO:0000256" key="7">
    <source>
        <dbReference type="ARBA" id="ARBA00022695"/>
    </source>
</evidence>
<comment type="subcellular location">
    <subcellularLocation>
        <location evidence="2 10">Cytoplasm</location>
    </subcellularLocation>
</comment>
<comment type="caution">
    <text evidence="13">The sequence shown here is derived from an EMBL/GenBank/DDBJ whole genome shotgun (WGS) entry which is preliminary data.</text>
</comment>
<comment type="pathway">
    <text evidence="3 10">Carbohydrate metabolism; galactose metabolism.</text>
</comment>
<dbReference type="NCBIfam" id="NF003629">
    <property type="entry name" value="PRK05270.1-2"/>
    <property type="match status" value="1"/>
</dbReference>
<protein>
    <recommendedName>
        <fullName evidence="10">Galactose-1-phosphate uridylyltransferase</fullName>
        <shortName evidence="10">Gal-1-P uridylyltransferase</shortName>
        <ecNumber evidence="10">2.7.7.12</ecNumber>
    </recommendedName>
    <alternativeName>
        <fullName evidence="10">UDP-glucose--hexose-1-phosphate uridylyltransferase</fullName>
    </alternativeName>
</protein>
<dbReference type="GO" id="GO:0005737">
    <property type="term" value="C:cytoplasm"/>
    <property type="evidence" value="ECO:0007669"/>
    <property type="project" value="UniProtKB-SubCell"/>
</dbReference>
<dbReference type="Pfam" id="PF02744">
    <property type="entry name" value="GalP_UDP_tr_C"/>
    <property type="match status" value="1"/>
</dbReference>
<feature type="domain" description="Galactose-1-phosphate uridyl transferase N-terminal" evidence="11">
    <location>
        <begin position="95"/>
        <end position="275"/>
    </location>
</feature>
<dbReference type="PANTHER" id="PTHR39191:SF1">
    <property type="entry name" value="DUF4922 DOMAIN-CONTAINING PROTEIN"/>
    <property type="match status" value="1"/>
</dbReference>
<evidence type="ECO:0000313" key="14">
    <source>
        <dbReference type="Proteomes" id="UP000215145"/>
    </source>
</evidence>
<keyword evidence="7 10" id="KW-0548">Nucleotidyltransferase</keyword>
<evidence type="ECO:0000256" key="8">
    <source>
        <dbReference type="ARBA" id="ARBA00023144"/>
    </source>
</evidence>
<keyword evidence="14" id="KW-1185">Reference proteome</keyword>
<dbReference type="InterPro" id="IPR005850">
    <property type="entry name" value="GalP_Utransf_C"/>
</dbReference>
<dbReference type="Pfam" id="PF01087">
    <property type="entry name" value="GalP_UDP_transf"/>
    <property type="match status" value="1"/>
</dbReference>
<feature type="domain" description="Galactose-1-phosphate uridyl transferase C-terminal" evidence="12">
    <location>
        <begin position="291"/>
        <end position="472"/>
    </location>
</feature>
<dbReference type="Proteomes" id="UP000215145">
    <property type="component" value="Unassembled WGS sequence"/>
</dbReference>
<dbReference type="GO" id="GO:0006012">
    <property type="term" value="P:galactose metabolic process"/>
    <property type="evidence" value="ECO:0007669"/>
    <property type="project" value="UniProtKB-UniRule"/>
</dbReference>
<dbReference type="EMBL" id="NMUQ01000004">
    <property type="protein sequence ID" value="OXM13153.1"/>
    <property type="molecule type" value="Genomic_DNA"/>
</dbReference>
<comment type="catalytic activity">
    <reaction evidence="1 10">
        <text>alpha-D-galactose 1-phosphate + UDP-alpha-D-glucose = alpha-D-glucose 1-phosphate + UDP-alpha-D-galactose</text>
        <dbReference type="Rhea" id="RHEA:13989"/>
        <dbReference type="ChEBI" id="CHEBI:58336"/>
        <dbReference type="ChEBI" id="CHEBI:58601"/>
        <dbReference type="ChEBI" id="CHEBI:58885"/>
        <dbReference type="ChEBI" id="CHEBI:66914"/>
        <dbReference type="EC" id="2.7.7.12"/>
    </reaction>
</comment>
<keyword evidence="5 10" id="KW-0963">Cytoplasm</keyword>
<name>A0A229NTC7_9BACL</name>
<evidence type="ECO:0000256" key="1">
    <source>
        <dbReference type="ARBA" id="ARBA00001107"/>
    </source>
</evidence>